<accession>A0A1M5U9W9</accession>
<dbReference type="Proteomes" id="UP000184241">
    <property type="component" value="Unassembled WGS sequence"/>
</dbReference>
<protein>
    <submittedName>
        <fullName evidence="2">Protein N-acetyltransferase, RimJ/RimL family</fullName>
    </submittedName>
</protein>
<dbReference type="PROSITE" id="PS51186">
    <property type="entry name" value="GNAT"/>
    <property type="match status" value="1"/>
</dbReference>
<evidence type="ECO:0000313" key="2">
    <source>
        <dbReference type="EMBL" id="SHH59646.1"/>
    </source>
</evidence>
<dbReference type="AlphaFoldDB" id="A0A1M5U9W9"/>
<dbReference type="PANTHER" id="PTHR43792">
    <property type="entry name" value="GNAT FAMILY, PUTATIVE (AFU_ORTHOLOGUE AFUA_3G00765)-RELATED-RELATED"/>
    <property type="match status" value="1"/>
</dbReference>
<dbReference type="InterPro" id="IPR016181">
    <property type="entry name" value="Acyl_CoA_acyltransferase"/>
</dbReference>
<dbReference type="RefSeq" id="WP_073016286.1">
    <property type="nucleotide sequence ID" value="NZ_FQXU01000003.1"/>
</dbReference>
<evidence type="ECO:0000313" key="3">
    <source>
        <dbReference type="Proteomes" id="UP000184241"/>
    </source>
</evidence>
<dbReference type="InterPro" id="IPR000182">
    <property type="entry name" value="GNAT_dom"/>
</dbReference>
<dbReference type="EMBL" id="FQXU01000003">
    <property type="protein sequence ID" value="SHH59646.1"/>
    <property type="molecule type" value="Genomic_DNA"/>
</dbReference>
<feature type="domain" description="N-acetyltransferase" evidence="1">
    <location>
        <begin position="11"/>
        <end position="174"/>
    </location>
</feature>
<name>A0A1M5U9W9_9CLOT</name>
<dbReference type="Gene3D" id="3.40.630.30">
    <property type="match status" value="1"/>
</dbReference>
<keyword evidence="2" id="KW-0808">Transferase</keyword>
<dbReference type="InterPro" id="IPR051531">
    <property type="entry name" value="N-acetyltransferase"/>
</dbReference>
<dbReference type="CDD" id="cd04301">
    <property type="entry name" value="NAT_SF"/>
    <property type="match status" value="1"/>
</dbReference>
<gene>
    <name evidence="2" type="ORF">SAMN02745941_00451</name>
</gene>
<dbReference type="SUPFAM" id="SSF55729">
    <property type="entry name" value="Acyl-CoA N-acyltransferases (Nat)"/>
    <property type="match status" value="1"/>
</dbReference>
<dbReference type="GO" id="GO:0016747">
    <property type="term" value="F:acyltransferase activity, transferring groups other than amino-acyl groups"/>
    <property type="evidence" value="ECO:0007669"/>
    <property type="project" value="InterPro"/>
</dbReference>
<reference evidence="2 3" key="1">
    <citation type="submission" date="2016-11" db="EMBL/GenBank/DDBJ databases">
        <authorList>
            <person name="Jaros S."/>
            <person name="Januszkiewicz K."/>
            <person name="Wedrychowicz H."/>
        </authorList>
    </citation>
    <scope>NUCLEOTIDE SEQUENCE [LARGE SCALE GENOMIC DNA]</scope>
    <source>
        <strain evidence="2 3">DSM 6191</strain>
    </source>
</reference>
<dbReference type="Pfam" id="PF13302">
    <property type="entry name" value="Acetyltransf_3"/>
    <property type="match status" value="1"/>
</dbReference>
<organism evidence="2 3">
    <name type="scientific">Clostridium intestinale DSM 6191</name>
    <dbReference type="NCBI Taxonomy" id="1121320"/>
    <lineage>
        <taxon>Bacteria</taxon>
        <taxon>Bacillati</taxon>
        <taxon>Bacillota</taxon>
        <taxon>Clostridia</taxon>
        <taxon>Eubacteriales</taxon>
        <taxon>Clostridiaceae</taxon>
        <taxon>Clostridium</taxon>
    </lineage>
</organism>
<evidence type="ECO:0000259" key="1">
    <source>
        <dbReference type="PROSITE" id="PS51186"/>
    </source>
</evidence>
<dbReference type="PANTHER" id="PTHR43792:SF16">
    <property type="entry name" value="N-ACETYLTRANSFERASE DOMAIN-CONTAINING PROTEIN"/>
    <property type="match status" value="1"/>
</dbReference>
<sequence length="174" mass="20141">MKEFFLKSERIGFSTWNIEDLKDAIELWGNPEVTRFITSTGVMSHKDIESRLQKEIATYNTYKVQYFPIYLLSNLENIGCCGLRPYDIENNIYEVGIHLKPEYWGFGLAFEALHSIINYSFTDLNIKGLFAGHNPNNLASKSLLTKVGFNYIRDEFYEPTGLYHPSYSLKNTVN</sequence>
<proteinExistence type="predicted"/>